<evidence type="ECO:0000313" key="3">
    <source>
        <dbReference type="Proteomes" id="UP001626550"/>
    </source>
</evidence>
<reference evidence="2 3" key="1">
    <citation type="submission" date="2024-11" db="EMBL/GenBank/DDBJ databases">
        <title>Adaptive evolution of stress response genes in parasites aligns with host niche diversity.</title>
        <authorList>
            <person name="Hahn C."/>
            <person name="Resl P."/>
        </authorList>
    </citation>
    <scope>NUCLEOTIDE SEQUENCE [LARGE SCALE GENOMIC DNA]</scope>
    <source>
        <strain evidence="2">EGGRZ-B1_66</strain>
        <tissue evidence="2">Body</tissue>
    </source>
</reference>
<protein>
    <submittedName>
        <fullName evidence="2">Lysine-specific demethylase 5A</fullName>
    </submittedName>
</protein>
<name>A0ABD2Q638_9PLAT</name>
<feature type="region of interest" description="Disordered" evidence="1">
    <location>
        <begin position="282"/>
        <end position="340"/>
    </location>
</feature>
<dbReference type="EMBL" id="JBJKFK010000855">
    <property type="protein sequence ID" value="KAL3314995.1"/>
    <property type="molecule type" value="Genomic_DNA"/>
</dbReference>
<accession>A0ABD2Q638</accession>
<feature type="compositionally biased region" description="Basic and acidic residues" evidence="1">
    <location>
        <begin position="302"/>
        <end position="312"/>
    </location>
</feature>
<feature type="compositionally biased region" description="Basic residues" evidence="1">
    <location>
        <begin position="325"/>
        <end position="339"/>
    </location>
</feature>
<gene>
    <name evidence="2" type="primary">KDM5A_5</name>
    <name evidence="2" type="ORF">Ciccas_006377</name>
</gene>
<feature type="compositionally biased region" description="Polar residues" evidence="1">
    <location>
        <begin position="287"/>
        <end position="298"/>
    </location>
</feature>
<proteinExistence type="predicted"/>
<sequence>MRHDDARTGASICAAVAEATASAQLSRNKQHRKTPLQPRGHFQQYQVSNPADRRLSYKRGGGPVSQSRIRSRQASSHDEEDYEEVNARRAAFFHGKRGGGGAAWMSMQEHFNDKIRIPLSDEARDVLEDLIMEASMLEVSLPQTRWLWQLHLASDLEAEAEGGMNPLLVRRDEDLLRQFVAKHRIRMYEMNAFPLTSLDGVLGGAFSSESKNSTRSASLSPSAALTANARCLMKSNKRDSDPSPARSSKLKGLRNPNYLQQRSFVNRSSTLAGWKRKYATSKYMRASKQQQHQLTTKSPPFADRKQSEEVREPSAATMDPTELSKRRRSYSPGMRRLKRTPVGPYKLMDTCRQPLKIEPSRVQGMVSILFSLNWPWK</sequence>
<evidence type="ECO:0000256" key="1">
    <source>
        <dbReference type="SAM" id="MobiDB-lite"/>
    </source>
</evidence>
<evidence type="ECO:0000313" key="2">
    <source>
        <dbReference type="EMBL" id="KAL3314995.1"/>
    </source>
</evidence>
<comment type="caution">
    <text evidence="2">The sequence shown here is derived from an EMBL/GenBank/DDBJ whole genome shotgun (WGS) entry which is preliminary data.</text>
</comment>
<feature type="compositionally biased region" description="Low complexity" evidence="1">
    <location>
        <begin position="65"/>
        <end position="74"/>
    </location>
</feature>
<feature type="region of interest" description="Disordered" evidence="1">
    <location>
        <begin position="23"/>
        <end position="83"/>
    </location>
</feature>
<dbReference type="Proteomes" id="UP001626550">
    <property type="component" value="Unassembled WGS sequence"/>
</dbReference>
<keyword evidence="3" id="KW-1185">Reference proteome</keyword>
<feature type="region of interest" description="Disordered" evidence="1">
    <location>
        <begin position="234"/>
        <end position="262"/>
    </location>
</feature>
<organism evidence="2 3">
    <name type="scientific">Cichlidogyrus casuarinus</name>
    <dbReference type="NCBI Taxonomy" id="1844966"/>
    <lineage>
        <taxon>Eukaryota</taxon>
        <taxon>Metazoa</taxon>
        <taxon>Spiralia</taxon>
        <taxon>Lophotrochozoa</taxon>
        <taxon>Platyhelminthes</taxon>
        <taxon>Monogenea</taxon>
        <taxon>Monopisthocotylea</taxon>
        <taxon>Dactylogyridea</taxon>
        <taxon>Ancyrocephalidae</taxon>
        <taxon>Cichlidogyrus</taxon>
    </lineage>
</organism>
<dbReference type="AlphaFoldDB" id="A0ABD2Q638"/>